<keyword evidence="5 10" id="KW-1133">Transmembrane helix</keyword>
<dbReference type="PROSITE" id="PS50850">
    <property type="entry name" value="MFS"/>
    <property type="match status" value="1"/>
</dbReference>
<dbReference type="InParanoid" id="A0A066WRZ4"/>
<accession>A0A066WRZ4</accession>
<keyword evidence="13" id="KW-1185">Reference proteome</keyword>
<dbReference type="OrthoDB" id="648285at2759"/>
<evidence type="ECO:0000256" key="7">
    <source>
        <dbReference type="ARBA" id="ARBA00049119"/>
    </source>
</evidence>
<feature type="transmembrane region" description="Helical" evidence="10">
    <location>
        <begin position="409"/>
        <end position="434"/>
    </location>
</feature>
<dbReference type="InterPro" id="IPR050360">
    <property type="entry name" value="MFS_Sugar_Transporters"/>
</dbReference>
<dbReference type="HOGENOM" id="CLU_001265_30_3_1"/>
<feature type="compositionally biased region" description="Acidic residues" evidence="9">
    <location>
        <begin position="512"/>
        <end position="534"/>
    </location>
</feature>
<evidence type="ECO:0000313" key="13">
    <source>
        <dbReference type="Proteomes" id="UP000027361"/>
    </source>
</evidence>
<protein>
    <recommendedName>
        <fullName evidence="11">Major facilitator superfamily (MFS) profile domain-containing protein</fullName>
    </recommendedName>
</protein>
<evidence type="ECO:0000256" key="6">
    <source>
        <dbReference type="ARBA" id="ARBA00023136"/>
    </source>
</evidence>
<dbReference type="RefSeq" id="XP_013246274.1">
    <property type="nucleotide sequence ID" value="XM_013390820.1"/>
</dbReference>
<dbReference type="GO" id="GO:0016020">
    <property type="term" value="C:membrane"/>
    <property type="evidence" value="ECO:0007669"/>
    <property type="project" value="UniProtKB-SubCell"/>
</dbReference>
<evidence type="ECO:0000256" key="8">
    <source>
        <dbReference type="RuleBase" id="RU003346"/>
    </source>
</evidence>
<dbReference type="InterPro" id="IPR036259">
    <property type="entry name" value="MFS_trans_sf"/>
</dbReference>
<feature type="compositionally biased region" description="Low complexity" evidence="9">
    <location>
        <begin position="35"/>
        <end position="44"/>
    </location>
</feature>
<dbReference type="GeneID" id="25262221"/>
<dbReference type="InterPro" id="IPR005829">
    <property type="entry name" value="Sugar_transporter_CS"/>
</dbReference>
<evidence type="ECO:0000256" key="5">
    <source>
        <dbReference type="ARBA" id="ARBA00022989"/>
    </source>
</evidence>
<feature type="region of interest" description="Disordered" evidence="9">
    <location>
        <begin position="1"/>
        <end position="44"/>
    </location>
</feature>
<evidence type="ECO:0000256" key="4">
    <source>
        <dbReference type="ARBA" id="ARBA00022692"/>
    </source>
</evidence>
<feature type="transmembrane region" description="Helical" evidence="10">
    <location>
        <begin position="168"/>
        <end position="185"/>
    </location>
</feature>
<dbReference type="AlphaFoldDB" id="A0A066WRZ4"/>
<dbReference type="Gene3D" id="1.20.1250.20">
    <property type="entry name" value="MFS general substrate transporter like domains"/>
    <property type="match status" value="1"/>
</dbReference>
<dbReference type="InterPro" id="IPR003663">
    <property type="entry name" value="Sugar/inositol_transpt"/>
</dbReference>
<dbReference type="InterPro" id="IPR020846">
    <property type="entry name" value="MFS_dom"/>
</dbReference>
<keyword evidence="6 10" id="KW-0472">Membrane</keyword>
<feature type="transmembrane region" description="Helical" evidence="10">
    <location>
        <begin position="477"/>
        <end position="496"/>
    </location>
</feature>
<comment type="catalytic activity">
    <reaction evidence="7">
        <text>myo-inositol(out) + H(+)(out) = myo-inositol(in) + H(+)(in)</text>
        <dbReference type="Rhea" id="RHEA:60364"/>
        <dbReference type="ChEBI" id="CHEBI:15378"/>
        <dbReference type="ChEBI" id="CHEBI:17268"/>
    </reaction>
</comment>
<dbReference type="Proteomes" id="UP000027361">
    <property type="component" value="Unassembled WGS sequence"/>
</dbReference>
<evidence type="ECO:0000313" key="12">
    <source>
        <dbReference type="EMBL" id="KDN53435.1"/>
    </source>
</evidence>
<feature type="transmembrane region" description="Helical" evidence="10">
    <location>
        <begin position="140"/>
        <end position="162"/>
    </location>
</feature>
<gene>
    <name evidence="12" type="ORF">K437DRAFT_219114</name>
</gene>
<comment type="similarity">
    <text evidence="2 8">Belongs to the major facilitator superfamily. Sugar transporter (TC 2.A.1.1) family.</text>
</comment>
<keyword evidence="3 8" id="KW-0813">Transport</keyword>
<proteinExistence type="inferred from homology"/>
<evidence type="ECO:0000259" key="11">
    <source>
        <dbReference type="PROSITE" id="PS50850"/>
    </source>
</evidence>
<feature type="domain" description="Major facilitator superfamily (MFS) profile" evidence="11">
    <location>
        <begin position="70"/>
        <end position="500"/>
    </location>
</feature>
<comment type="subcellular location">
    <subcellularLocation>
        <location evidence="1">Membrane</location>
        <topology evidence="1">Multi-pass membrane protein</topology>
    </subcellularLocation>
</comment>
<feature type="transmembrane region" description="Helical" evidence="10">
    <location>
        <begin position="317"/>
        <end position="340"/>
    </location>
</feature>
<feature type="transmembrane region" description="Helical" evidence="10">
    <location>
        <begin position="381"/>
        <end position="403"/>
    </location>
</feature>
<reference evidence="12 13" key="1">
    <citation type="submission" date="2014-05" db="EMBL/GenBank/DDBJ databases">
        <title>Draft genome sequence of a rare smut relative, Tilletiaria anomala UBC 951.</title>
        <authorList>
            <consortium name="DOE Joint Genome Institute"/>
            <person name="Toome M."/>
            <person name="Kuo A."/>
            <person name="Henrissat B."/>
            <person name="Lipzen A."/>
            <person name="Tritt A."/>
            <person name="Yoshinaga Y."/>
            <person name="Zane M."/>
            <person name="Barry K."/>
            <person name="Grigoriev I.V."/>
            <person name="Spatafora J.W."/>
            <person name="Aimea M.C."/>
        </authorList>
    </citation>
    <scope>NUCLEOTIDE SEQUENCE [LARGE SCALE GENOMIC DNA]</scope>
    <source>
        <strain evidence="12 13">UBC 951</strain>
    </source>
</reference>
<feature type="region of interest" description="Disordered" evidence="9">
    <location>
        <begin position="512"/>
        <end position="604"/>
    </location>
</feature>
<evidence type="ECO:0000256" key="1">
    <source>
        <dbReference type="ARBA" id="ARBA00004141"/>
    </source>
</evidence>
<evidence type="ECO:0000256" key="3">
    <source>
        <dbReference type="ARBA" id="ARBA00022448"/>
    </source>
</evidence>
<dbReference type="OMA" id="WATYLFY"/>
<organism evidence="12 13">
    <name type="scientific">Tilletiaria anomala (strain ATCC 24038 / CBS 436.72 / UBC 951)</name>
    <dbReference type="NCBI Taxonomy" id="1037660"/>
    <lineage>
        <taxon>Eukaryota</taxon>
        <taxon>Fungi</taxon>
        <taxon>Dikarya</taxon>
        <taxon>Basidiomycota</taxon>
        <taxon>Ustilaginomycotina</taxon>
        <taxon>Exobasidiomycetes</taxon>
        <taxon>Georgefischeriales</taxon>
        <taxon>Tilletiariaceae</taxon>
        <taxon>Tilletiaria</taxon>
    </lineage>
</organism>
<dbReference type="NCBIfam" id="TIGR00879">
    <property type="entry name" value="SP"/>
    <property type="match status" value="1"/>
</dbReference>
<dbReference type="PANTHER" id="PTHR48022">
    <property type="entry name" value="PLASTIDIC GLUCOSE TRANSPORTER 4"/>
    <property type="match status" value="1"/>
</dbReference>
<feature type="compositionally biased region" description="Polar residues" evidence="9">
    <location>
        <begin position="1"/>
        <end position="16"/>
    </location>
</feature>
<dbReference type="SUPFAM" id="SSF103473">
    <property type="entry name" value="MFS general substrate transporter"/>
    <property type="match status" value="1"/>
</dbReference>
<evidence type="ECO:0000256" key="9">
    <source>
        <dbReference type="SAM" id="MobiDB-lite"/>
    </source>
</evidence>
<dbReference type="STRING" id="1037660.A0A066WRZ4"/>
<comment type="caution">
    <text evidence="12">The sequence shown here is derived from an EMBL/GenBank/DDBJ whole genome shotgun (WGS) entry which is preliminary data.</text>
</comment>
<feature type="transmembrane region" description="Helical" evidence="10">
    <location>
        <begin position="66"/>
        <end position="92"/>
    </location>
</feature>
<dbReference type="PANTHER" id="PTHR48022:SF73">
    <property type="entry name" value="METABOLITE TRANSPORT PROTEIN YDL199C-RELATED"/>
    <property type="match status" value="1"/>
</dbReference>
<feature type="compositionally biased region" description="Basic and acidic residues" evidence="9">
    <location>
        <begin position="591"/>
        <end position="604"/>
    </location>
</feature>
<dbReference type="InterPro" id="IPR005828">
    <property type="entry name" value="MFS_sugar_transport-like"/>
</dbReference>
<evidence type="ECO:0000256" key="10">
    <source>
        <dbReference type="SAM" id="Phobius"/>
    </source>
</evidence>
<dbReference type="PROSITE" id="PS00217">
    <property type="entry name" value="SUGAR_TRANSPORT_2"/>
    <property type="match status" value="1"/>
</dbReference>
<dbReference type="Pfam" id="PF00083">
    <property type="entry name" value="Sugar_tr"/>
    <property type="match status" value="1"/>
</dbReference>
<keyword evidence="4 10" id="KW-0812">Transmembrane</keyword>
<feature type="transmembrane region" description="Helical" evidence="10">
    <location>
        <begin position="352"/>
        <end position="374"/>
    </location>
</feature>
<dbReference type="EMBL" id="JMSN01000002">
    <property type="protein sequence ID" value="KDN53435.1"/>
    <property type="molecule type" value="Genomic_DNA"/>
</dbReference>
<dbReference type="GO" id="GO:0005351">
    <property type="term" value="F:carbohydrate:proton symporter activity"/>
    <property type="evidence" value="ECO:0007669"/>
    <property type="project" value="TreeGrafter"/>
</dbReference>
<dbReference type="FunFam" id="1.20.1250.20:FF:000119">
    <property type="entry name" value="MFS monosaccharide transporter, putative"/>
    <property type="match status" value="1"/>
</dbReference>
<dbReference type="PRINTS" id="PR00171">
    <property type="entry name" value="SUGRTRNSPORT"/>
</dbReference>
<feature type="transmembrane region" description="Helical" evidence="10">
    <location>
        <begin position="112"/>
        <end position="133"/>
    </location>
</feature>
<name>A0A066WRZ4_TILAU</name>
<sequence>MSNSEAPHSRRVSTASDGLVHSSGGAGAGTRSRRSSMSGRSIRAPQIEMRGATSPLARAGIKSDNLMLFITCFASIGVLLFGYDQGVMSAIITGPYFKQYFHQPTSYEIGTMVAILEVGAFITSLACGTLADIFGRKNTLFWGAVIFSIGGVVQTFTTGFLMMVIGRIIAGFGVGILSMIVPTYQSEISPAENRGKLACIEFTGNIVGYASSVWFDYACSFLPGHLSWRLPLSIQSVLGIVLAAGSLLLPESPRWLLDNDRDEEGMRVLADLHGGGDPSEPRARLEFREIKENVVFIRTQGDRSYWSMWRRYRYRTLIAMSGQMFAQLNGINVISYYAPLVFEAAGWIGRDAILMAGINALIYIASTVPPWYLVDRWGRRPILLSGAVVMAVALGLCGWFLYIDAWYTPRAVVGCVIVFNAAFGYSWGPIPWLLPPEIMPLAFRAKGASLSTATNWLFNWIVGEATPVLQEVITWRLYPMHAFFCVCSFVVVYFFYPESAGVPLEEMGTIFGEEEGPVPQGDEEEEEEGLTEEELQARPIRRSISSHPRFQSEEERAARAAASKVAAAERARPSRLPSRLGRLFGSNAQAPDRRLYESLSRDEQ</sequence>
<evidence type="ECO:0000256" key="2">
    <source>
        <dbReference type="ARBA" id="ARBA00010992"/>
    </source>
</evidence>